<evidence type="ECO:0000313" key="11">
    <source>
        <dbReference type="Ensembl" id="ENSTRUP00000071729.1"/>
    </source>
</evidence>
<dbReference type="GO" id="GO:0045277">
    <property type="term" value="C:respiratory chain complex IV"/>
    <property type="evidence" value="ECO:0007669"/>
    <property type="project" value="InterPro"/>
</dbReference>
<dbReference type="PANTHER" id="PTHR16717:SF8">
    <property type="entry name" value="CYTOCHROME C OXIDASE SUBUNIT 8A"/>
    <property type="match status" value="1"/>
</dbReference>
<dbReference type="Ensembl" id="ENSTRUT00000085619.1">
    <property type="protein sequence ID" value="ENSTRUP00000071729.1"/>
    <property type="gene ID" value="ENSTRUG00000033463.1"/>
</dbReference>
<comment type="similarity">
    <text evidence="3">Belongs to the cytochrome c oxidase VIII family.</text>
</comment>
<keyword evidence="12" id="KW-1185">Reference proteome</keyword>
<dbReference type="GeneTree" id="ENSGT01130000278384"/>
<evidence type="ECO:0000256" key="9">
    <source>
        <dbReference type="ARBA" id="ARBA00023136"/>
    </source>
</evidence>
<keyword evidence="4 10" id="KW-0812">Transmembrane</keyword>
<evidence type="ECO:0000256" key="5">
    <source>
        <dbReference type="ARBA" id="ARBA00022792"/>
    </source>
</evidence>
<reference evidence="11" key="2">
    <citation type="submission" date="2025-08" db="UniProtKB">
        <authorList>
            <consortium name="Ensembl"/>
        </authorList>
    </citation>
    <scope>IDENTIFICATION</scope>
</reference>
<evidence type="ECO:0000256" key="7">
    <source>
        <dbReference type="ARBA" id="ARBA00022989"/>
    </source>
</evidence>
<dbReference type="GO" id="GO:0005743">
    <property type="term" value="C:mitochondrial inner membrane"/>
    <property type="evidence" value="ECO:0007669"/>
    <property type="project" value="UniProtKB-SubCell"/>
</dbReference>
<dbReference type="GO" id="GO:0006123">
    <property type="term" value="P:mitochondrial electron transport, cytochrome c to oxygen"/>
    <property type="evidence" value="ECO:0007669"/>
    <property type="project" value="InterPro"/>
</dbReference>
<dbReference type="Proteomes" id="UP000005226">
    <property type="component" value="Chromosome 3"/>
</dbReference>
<dbReference type="UniPathway" id="UPA00705"/>
<evidence type="ECO:0000256" key="3">
    <source>
        <dbReference type="ARBA" id="ARBA00010117"/>
    </source>
</evidence>
<keyword evidence="7 10" id="KW-1133">Transmembrane helix</keyword>
<evidence type="ECO:0000313" key="12">
    <source>
        <dbReference type="Proteomes" id="UP000005226"/>
    </source>
</evidence>
<dbReference type="CDD" id="cd00930">
    <property type="entry name" value="Cyt_c_Oxidase_VIII"/>
    <property type="match status" value="1"/>
</dbReference>
<evidence type="ECO:0000256" key="8">
    <source>
        <dbReference type="ARBA" id="ARBA00023128"/>
    </source>
</evidence>
<evidence type="ECO:0000256" key="6">
    <source>
        <dbReference type="ARBA" id="ARBA00022946"/>
    </source>
</evidence>
<reference evidence="11" key="3">
    <citation type="submission" date="2025-09" db="UniProtKB">
        <authorList>
            <consortium name="Ensembl"/>
        </authorList>
    </citation>
    <scope>IDENTIFICATION</scope>
</reference>
<evidence type="ECO:0000256" key="2">
    <source>
        <dbReference type="ARBA" id="ARBA00004673"/>
    </source>
</evidence>
<proteinExistence type="inferred from homology"/>
<evidence type="ECO:0000256" key="1">
    <source>
        <dbReference type="ARBA" id="ARBA00004434"/>
    </source>
</evidence>
<dbReference type="InterPro" id="IPR036548">
    <property type="entry name" value="Cyt_c_oxidase_su8_sf"/>
</dbReference>
<accession>A0A674NDG5</accession>
<name>A0A674NDG5_TAKRU</name>
<dbReference type="PANTHER" id="PTHR16717">
    <property type="entry name" value="CYTOCHROME C OXIDASE POLYPEPTIDE VIII"/>
    <property type="match status" value="1"/>
</dbReference>
<keyword evidence="9 10" id="KW-0472">Membrane</keyword>
<comment type="subcellular location">
    <subcellularLocation>
        <location evidence="1">Mitochondrion inner membrane</location>
        <topology evidence="1">Single-pass membrane protein</topology>
    </subcellularLocation>
</comment>
<evidence type="ECO:0000256" key="4">
    <source>
        <dbReference type="ARBA" id="ARBA00022692"/>
    </source>
</evidence>
<evidence type="ECO:0008006" key="13">
    <source>
        <dbReference type="Google" id="ProtNLM"/>
    </source>
</evidence>
<dbReference type="SUPFAM" id="SSF81431">
    <property type="entry name" value="Mitochondrial cytochrome c oxidase subunit VIIIb (aka IX)"/>
    <property type="match status" value="1"/>
</dbReference>
<keyword evidence="5" id="KW-0999">Mitochondrion inner membrane</keyword>
<keyword evidence="8" id="KW-0496">Mitochondrion</keyword>
<comment type="pathway">
    <text evidence="2">Energy metabolism; oxidative phosphorylation.</text>
</comment>
<dbReference type="AlphaFoldDB" id="A0A674NDG5"/>
<dbReference type="FunFam" id="4.10.81.10:FF:000001">
    <property type="entry name" value="Cytochrome c oxidase subunit 8B, mitochondrial"/>
    <property type="match status" value="1"/>
</dbReference>
<reference evidence="11 12" key="1">
    <citation type="journal article" date="2011" name="Genome Biol. Evol.">
        <title>Integration of the genetic map and genome assembly of fugu facilitates insights into distinct features of genome evolution in teleosts and mammals.</title>
        <authorList>
            <person name="Kai W."/>
            <person name="Kikuchi K."/>
            <person name="Tohari S."/>
            <person name="Chew A.K."/>
            <person name="Tay A."/>
            <person name="Fujiwara A."/>
            <person name="Hosoya S."/>
            <person name="Suetake H."/>
            <person name="Naruse K."/>
            <person name="Brenner S."/>
            <person name="Suzuki Y."/>
            <person name="Venkatesh B."/>
        </authorList>
    </citation>
    <scope>NUCLEOTIDE SEQUENCE [LARGE SCALE GENOMIC DNA]</scope>
</reference>
<feature type="transmembrane region" description="Helical" evidence="10">
    <location>
        <begin position="94"/>
        <end position="113"/>
    </location>
</feature>
<dbReference type="Pfam" id="PF02285">
    <property type="entry name" value="COX8"/>
    <property type="match status" value="1"/>
</dbReference>
<dbReference type="InterPro" id="IPR003205">
    <property type="entry name" value="Cyt_c_oxidase_su8"/>
</dbReference>
<organism evidence="11 12">
    <name type="scientific">Takifugu rubripes</name>
    <name type="common">Japanese pufferfish</name>
    <name type="synonym">Fugu rubripes</name>
    <dbReference type="NCBI Taxonomy" id="31033"/>
    <lineage>
        <taxon>Eukaryota</taxon>
        <taxon>Metazoa</taxon>
        <taxon>Chordata</taxon>
        <taxon>Craniata</taxon>
        <taxon>Vertebrata</taxon>
        <taxon>Euteleostomi</taxon>
        <taxon>Actinopterygii</taxon>
        <taxon>Neopterygii</taxon>
        <taxon>Teleostei</taxon>
        <taxon>Neoteleostei</taxon>
        <taxon>Acanthomorphata</taxon>
        <taxon>Eupercaria</taxon>
        <taxon>Tetraodontiformes</taxon>
        <taxon>Tetradontoidea</taxon>
        <taxon>Tetraodontidae</taxon>
        <taxon>Takifugu</taxon>
    </lineage>
</organism>
<evidence type="ECO:0000256" key="10">
    <source>
        <dbReference type="SAM" id="Phobius"/>
    </source>
</evidence>
<dbReference type="InParanoid" id="A0A674NDG5"/>
<protein>
    <recommendedName>
        <fullName evidence="13">Cytochrome c oxidase subunit 8A, mitochondrial</fullName>
    </recommendedName>
</protein>
<sequence>MRSRNCVSQTDAKHNFYCAYAEIDAFLDKRSTNRVSVTYRSSERIVLLRQRNMPLLPKTIIYRAALAMRGHAVSQRSNIYTRPAKGKVGAMETAIGLGLFSLAILGPSGWILAHLEDYKKRE</sequence>
<dbReference type="Gene3D" id="4.10.81.10">
    <property type="entry name" value="Cytochrome c oxidase, subunit 8"/>
    <property type="match status" value="1"/>
</dbReference>
<keyword evidence="6" id="KW-0809">Transit peptide</keyword>